<dbReference type="AlphaFoldDB" id="A0A5B2VHZ7"/>
<keyword evidence="3" id="KW-1185">Reference proteome</keyword>
<dbReference type="InterPro" id="IPR007361">
    <property type="entry name" value="DUF427"/>
</dbReference>
<comment type="caution">
    <text evidence="2">The sequence shown here is derived from an EMBL/GenBank/DDBJ whole genome shotgun (WGS) entry which is preliminary data.</text>
</comment>
<proteinExistence type="predicted"/>
<dbReference type="PANTHER" id="PTHR34310">
    <property type="entry name" value="DUF427 DOMAIN PROTEIN (AFU_ORTHOLOGUE AFUA_3G02220)"/>
    <property type="match status" value="1"/>
</dbReference>
<dbReference type="Proteomes" id="UP000324611">
    <property type="component" value="Unassembled WGS sequence"/>
</dbReference>
<name>A0A5B2VHZ7_9BACT</name>
<accession>A0A5B2VHZ7</accession>
<reference evidence="2 3" key="1">
    <citation type="submission" date="2019-09" db="EMBL/GenBank/DDBJ databases">
        <title>Chitinophaga ginsengihumi sp. nov., isolated from soil of ginseng rhizosphere.</title>
        <authorList>
            <person name="Lee J."/>
        </authorList>
    </citation>
    <scope>NUCLEOTIDE SEQUENCE [LARGE SCALE GENOMIC DNA]</scope>
    <source>
        <strain evidence="2 3">BN140078</strain>
    </source>
</reference>
<evidence type="ECO:0000313" key="3">
    <source>
        <dbReference type="Proteomes" id="UP000324611"/>
    </source>
</evidence>
<dbReference type="Gene3D" id="2.170.150.40">
    <property type="entry name" value="Domain of unknown function (DUF427)"/>
    <property type="match status" value="1"/>
</dbReference>
<evidence type="ECO:0000313" key="2">
    <source>
        <dbReference type="EMBL" id="KAA2238554.1"/>
    </source>
</evidence>
<dbReference type="EMBL" id="VUOC01000004">
    <property type="protein sequence ID" value="KAA2238554.1"/>
    <property type="molecule type" value="Genomic_DNA"/>
</dbReference>
<protein>
    <submittedName>
        <fullName evidence="2">DUF427 domain-containing protein</fullName>
    </submittedName>
</protein>
<organism evidence="2 3">
    <name type="scientific">Chitinophaga agrisoli</name>
    <dbReference type="NCBI Taxonomy" id="2607653"/>
    <lineage>
        <taxon>Bacteria</taxon>
        <taxon>Pseudomonadati</taxon>
        <taxon>Bacteroidota</taxon>
        <taxon>Chitinophagia</taxon>
        <taxon>Chitinophagales</taxon>
        <taxon>Chitinophagaceae</taxon>
        <taxon>Chitinophaga</taxon>
    </lineage>
</organism>
<dbReference type="InterPro" id="IPR038694">
    <property type="entry name" value="DUF427_sf"/>
</dbReference>
<feature type="domain" description="DUF427" evidence="1">
    <location>
        <begin position="1"/>
        <end position="87"/>
    </location>
</feature>
<reference evidence="2 3" key="2">
    <citation type="submission" date="2019-09" db="EMBL/GenBank/DDBJ databases">
        <authorList>
            <person name="Jin C."/>
        </authorList>
    </citation>
    <scope>NUCLEOTIDE SEQUENCE [LARGE SCALE GENOMIC DNA]</scope>
    <source>
        <strain evidence="2 3">BN140078</strain>
    </source>
</reference>
<dbReference type="Pfam" id="PF04248">
    <property type="entry name" value="NTP_transf_9"/>
    <property type="match status" value="1"/>
</dbReference>
<gene>
    <name evidence="2" type="ORF">F0L74_20230</name>
</gene>
<evidence type="ECO:0000259" key="1">
    <source>
        <dbReference type="Pfam" id="PF04248"/>
    </source>
</evidence>
<sequence length="93" mass="10767">MKAIWHNMVIAESTHTIVIGRQHYFPPETVKREVLRPSAMHTVSPLEGEASYYSINVDGHVNLHAAWYYPHPSPEAAQIRYYITFREDISITE</sequence>
<dbReference type="RefSeq" id="WP_149839734.1">
    <property type="nucleotide sequence ID" value="NZ_VUOC01000004.1"/>
</dbReference>
<dbReference type="PANTHER" id="PTHR34310:SF5">
    <property type="entry name" value="DUF427 DOMAIN PROTEIN (AFU_ORTHOLOGUE AFUA_3G02220)"/>
    <property type="match status" value="1"/>
</dbReference>